<dbReference type="InterPro" id="IPR036397">
    <property type="entry name" value="RNaseH_sf"/>
</dbReference>
<dbReference type="InterPro" id="IPR012337">
    <property type="entry name" value="RNaseH-like_sf"/>
</dbReference>
<dbReference type="AlphaFoldDB" id="A0A834L6G7"/>
<dbReference type="GO" id="GO:0004523">
    <property type="term" value="F:RNA-DNA hybrid ribonuclease activity"/>
    <property type="evidence" value="ECO:0007669"/>
    <property type="project" value="InterPro"/>
</dbReference>
<dbReference type="SUPFAM" id="SSF53098">
    <property type="entry name" value="Ribonuclease H-like"/>
    <property type="match status" value="1"/>
</dbReference>
<accession>A0A834L6G7</accession>
<dbReference type="PANTHER" id="PTHR47074">
    <property type="entry name" value="BNAC02G40300D PROTEIN"/>
    <property type="match status" value="1"/>
</dbReference>
<dbReference type="InterPro" id="IPR002156">
    <property type="entry name" value="RNaseH_domain"/>
</dbReference>
<sequence>MEKPSVLLLLPFLPQYRRRCVSCSAKKEEDGMGLSSTLSSTPISVLSFVPPLSLGLDKLGIIAQLCWAIWKQRNDRIFSNSHPDPLRLIRQALGVHGEFLAAAYSKANVPARTVEDRNDQTWQRPPNDRWKFNCDGAYNPSDKSVAFAVLVRNSDGEVMDINHGRIKVSSALAAEAWAVRIAVAMAVAWGKKKLSLSLIARFL</sequence>
<dbReference type="EMBL" id="WJXA01000013">
    <property type="protein sequence ID" value="KAF7119787.1"/>
    <property type="molecule type" value="Genomic_DNA"/>
</dbReference>
<dbReference type="PANTHER" id="PTHR47074:SF61">
    <property type="entry name" value="RNASE H TYPE-1 DOMAIN-CONTAINING PROTEIN"/>
    <property type="match status" value="1"/>
</dbReference>
<proteinExistence type="predicted"/>
<dbReference type="Pfam" id="PF13456">
    <property type="entry name" value="RVT_3"/>
    <property type="match status" value="1"/>
</dbReference>
<feature type="domain" description="RNase H type-1" evidence="1">
    <location>
        <begin position="133"/>
        <end position="194"/>
    </location>
</feature>
<keyword evidence="3" id="KW-1185">Reference proteome</keyword>
<evidence type="ECO:0000313" key="3">
    <source>
        <dbReference type="Proteomes" id="UP000626092"/>
    </source>
</evidence>
<dbReference type="InterPro" id="IPR052929">
    <property type="entry name" value="RNase_H-like_EbsB-rel"/>
</dbReference>
<evidence type="ECO:0000259" key="1">
    <source>
        <dbReference type="Pfam" id="PF13456"/>
    </source>
</evidence>
<dbReference type="Gene3D" id="3.30.420.10">
    <property type="entry name" value="Ribonuclease H-like superfamily/Ribonuclease H"/>
    <property type="match status" value="1"/>
</dbReference>
<dbReference type="Proteomes" id="UP000626092">
    <property type="component" value="Unassembled WGS sequence"/>
</dbReference>
<evidence type="ECO:0000313" key="2">
    <source>
        <dbReference type="EMBL" id="KAF7119787.1"/>
    </source>
</evidence>
<gene>
    <name evidence="2" type="ORF">RHSIM_Rhsim13G0075600</name>
</gene>
<reference evidence="2" key="1">
    <citation type="submission" date="2019-11" db="EMBL/GenBank/DDBJ databases">
        <authorList>
            <person name="Liu Y."/>
            <person name="Hou J."/>
            <person name="Li T.-Q."/>
            <person name="Guan C.-H."/>
            <person name="Wu X."/>
            <person name="Wu H.-Z."/>
            <person name="Ling F."/>
            <person name="Zhang R."/>
            <person name="Shi X.-G."/>
            <person name="Ren J.-P."/>
            <person name="Chen E.-F."/>
            <person name="Sun J.-M."/>
        </authorList>
    </citation>
    <scope>NUCLEOTIDE SEQUENCE</scope>
    <source>
        <strain evidence="2">Adult_tree_wgs_1</strain>
        <tissue evidence="2">Leaves</tissue>
    </source>
</reference>
<comment type="caution">
    <text evidence="2">The sequence shown here is derived from an EMBL/GenBank/DDBJ whole genome shotgun (WGS) entry which is preliminary data.</text>
</comment>
<dbReference type="OrthoDB" id="1751471at2759"/>
<organism evidence="2 3">
    <name type="scientific">Rhododendron simsii</name>
    <name type="common">Sims's rhododendron</name>
    <dbReference type="NCBI Taxonomy" id="118357"/>
    <lineage>
        <taxon>Eukaryota</taxon>
        <taxon>Viridiplantae</taxon>
        <taxon>Streptophyta</taxon>
        <taxon>Embryophyta</taxon>
        <taxon>Tracheophyta</taxon>
        <taxon>Spermatophyta</taxon>
        <taxon>Magnoliopsida</taxon>
        <taxon>eudicotyledons</taxon>
        <taxon>Gunneridae</taxon>
        <taxon>Pentapetalae</taxon>
        <taxon>asterids</taxon>
        <taxon>Ericales</taxon>
        <taxon>Ericaceae</taxon>
        <taxon>Ericoideae</taxon>
        <taxon>Rhodoreae</taxon>
        <taxon>Rhododendron</taxon>
    </lineage>
</organism>
<name>A0A834L6G7_RHOSS</name>
<protein>
    <recommendedName>
        <fullName evidence="1">RNase H type-1 domain-containing protein</fullName>
    </recommendedName>
</protein>
<dbReference type="GO" id="GO:0003676">
    <property type="term" value="F:nucleic acid binding"/>
    <property type="evidence" value="ECO:0007669"/>
    <property type="project" value="InterPro"/>
</dbReference>